<protein>
    <submittedName>
        <fullName evidence="3">CHK domain-containing protein</fullName>
    </submittedName>
</protein>
<dbReference type="Proteomes" id="UP000035680">
    <property type="component" value="Unassembled WGS sequence"/>
</dbReference>
<feature type="domain" description="CHK kinase-like" evidence="1">
    <location>
        <begin position="152"/>
        <end position="345"/>
    </location>
</feature>
<sequence>MTAARFFCRKDYGSEYFIGGKITHQWIIDCLEKNDADFRKYRDDSKVKEIDGVDISDGKGFLSKVFKTSIYFDDEKKAPYYVILKIPGDKSIKESLEKQNLDGTMNIELEHISVFHNKECHFYNDVASKIKTLKYPRCYGSKDLILGKQEGALLMKFLGSDSVIVPFYRSLNIYQTKSLLNEVYKLQEYSLLNPDVFFNNNWKQPFTEDQMKSFSDLARKSIPTLKKYILKEMWSEIENDLDNMISNYIKIMRYVYIELPKSNDNVTVITHGDMWTNNFMFKVDSNGNCSNNLSAIIDWQTVFKGTTGHDISRILVMSAPADVRREIEKEYLPVFYERLRDSLTKNGKEMKISFEKFMNNYKLCLVEQSVDMILTVGFALQEYNVPEEYDYIWDARKFNIGSRIYFNICDAIKICRELHPEWLENIH</sequence>
<evidence type="ECO:0000259" key="1">
    <source>
        <dbReference type="SMART" id="SM00587"/>
    </source>
</evidence>
<dbReference type="Pfam" id="PF07914">
    <property type="entry name" value="DUF1679"/>
    <property type="match status" value="1"/>
</dbReference>
<dbReference type="WBParaSite" id="SVE_0654900.1">
    <property type="protein sequence ID" value="SVE_0654900.1"/>
    <property type="gene ID" value="SVE_0654900"/>
</dbReference>
<accession>A0A0K0FCI4</accession>
<evidence type="ECO:0000313" key="3">
    <source>
        <dbReference type="WBParaSite" id="SVE_0654900.1"/>
    </source>
</evidence>
<dbReference type="SUPFAM" id="SSF56112">
    <property type="entry name" value="Protein kinase-like (PK-like)"/>
    <property type="match status" value="1"/>
</dbReference>
<dbReference type="InterPro" id="IPR052961">
    <property type="entry name" value="Oxido-Kinase-like_Enzymes"/>
</dbReference>
<dbReference type="InterPro" id="IPR011009">
    <property type="entry name" value="Kinase-like_dom_sf"/>
</dbReference>
<dbReference type="Gene3D" id="3.90.1200.10">
    <property type="match status" value="1"/>
</dbReference>
<evidence type="ECO:0000313" key="2">
    <source>
        <dbReference type="Proteomes" id="UP000035680"/>
    </source>
</evidence>
<dbReference type="SMART" id="SM00587">
    <property type="entry name" value="CHK"/>
    <property type="match status" value="1"/>
</dbReference>
<reference evidence="2" key="1">
    <citation type="submission" date="2014-07" db="EMBL/GenBank/DDBJ databases">
        <authorList>
            <person name="Martin A.A"/>
            <person name="De Silva N."/>
        </authorList>
    </citation>
    <scope>NUCLEOTIDE SEQUENCE</scope>
</reference>
<proteinExistence type="predicted"/>
<reference evidence="3" key="2">
    <citation type="submission" date="2015-08" db="UniProtKB">
        <authorList>
            <consortium name="WormBaseParasite"/>
        </authorList>
    </citation>
    <scope>IDENTIFICATION</scope>
</reference>
<name>A0A0K0FCI4_STRVS</name>
<organism evidence="2 3">
    <name type="scientific">Strongyloides venezuelensis</name>
    <name type="common">Threadworm</name>
    <dbReference type="NCBI Taxonomy" id="75913"/>
    <lineage>
        <taxon>Eukaryota</taxon>
        <taxon>Metazoa</taxon>
        <taxon>Ecdysozoa</taxon>
        <taxon>Nematoda</taxon>
        <taxon>Chromadorea</taxon>
        <taxon>Rhabditida</taxon>
        <taxon>Tylenchina</taxon>
        <taxon>Panagrolaimomorpha</taxon>
        <taxon>Strongyloidoidea</taxon>
        <taxon>Strongyloididae</taxon>
        <taxon>Strongyloides</taxon>
    </lineage>
</organism>
<dbReference type="AlphaFoldDB" id="A0A0K0FCI4"/>
<dbReference type="PANTHER" id="PTHR23020">
    <property type="entry name" value="UNCHARACTERIZED NUCLEAR HORMONE RECEPTOR-RELATED"/>
    <property type="match status" value="1"/>
</dbReference>
<keyword evidence="2" id="KW-1185">Reference proteome</keyword>
<dbReference type="InterPro" id="IPR015897">
    <property type="entry name" value="CHK_kinase-like"/>
</dbReference>
<dbReference type="InterPro" id="IPR012877">
    <property type="entry name" value="Dhs-27"/>
</dbReference>
<dbReference type="PANTHER" id="PTHR23020:SF41">
    <property type="entry name" value="AMINOGLYCOSIDE PHOSPHOTRANSFERASE DOMAIN-CONTAINING PROTEIN"/>
    <property type="match status" value="1"/>
</dbReference>